<gene>
    <name evidence="1" type="ordered locus">SO_1864</name>
</gene>
<dbReference type="KEGG" id="son:SO_1864"/>
<reference evidence="1 2" key="3">
    <citation type="journal article" date="2008" name="Appl. Environ. Microbiol.">
        <title>Identification of mobile elements and pseudogenes in the Shewanella oneidensis MR-1 genome.</title>
        <authorList>
            <person name="Romine M.F."/>
            <person name="Carlson T.S."/>
            <person name="Norbeck A.D."/>
            <person name="McCue L.A."/>
            <person name="Lipton M.S."/>
        </authorList>
    </citation>
    <scope>NUCLEOTIDE SEQUENCE [LARGE SCALE GENOMIC DNA]</scope>
    <source>
        <strain evidence="2">ATCC 700550 / JCM 31522 / CIP 106686 / LMG 19005 / NCIMB 14063 / MR-1</strain>
    </source>
</reference>
<reference evidence="1 2" key="1">
    <citation type="journal article" date="2002" name="Nat. Biotechnol.">
        <title>Genome sequence of the dissimilatory metal ion-reducing bacterium Shewanella oneidensis.</title>
        <authorList>
            <person name="Heidelberg J.F."/>
            <person name="Paulsen I.T."/>
            <person name="Nelson K.E."/>
            <person name="Gaidos E.J."/>
            <person name="Nelson W.C."/>
            <person name="Read T.D."/>
            <person name="Eisen J.A."/>
            <person name="Seshadri R."/>
            <person name="Ward N."/>
            <person name="Methe B."/>
            <person name="Clayton R.A."/>
            <person name="Meyer T."/>
            <person name="Tsapin A."/>
            <person name="Scott J."/>
            <person name="Beanan M."/>
            <person name="Brinkac L."/>
            <person name="Daugherty S."/>
            <person name="DeBoy R.T."/>
            <person name="Dodson R.J."/>
            <person name="Durkin A.S."/>
            <person name="Haft D.H."/>
            <person name="Kolonay J.F."/>
            <person name="Madupu R."/>
            <person name="Peterson J.D."/>
            <person name="Umayam L.A."/>
            <person name="White O."/>
            <person name="Wolf A.M."/>
            <person name="Vamathevan J."/>
            <person name="Weidman J."/>
            <person name="Impraim M."/>
            <person name="Lee K."/>
            <person name="Berry K."/>
            <person name="Lee C."/>
            <person name="Mueller J."/>
            <person name="Khouri H."/>
            <person name="Gill J."/>
            <person name="Utterback T.R."/>
            <person name="McDonald L.A."/>
            <person name="Feldblyum T.V."/>
            <person name="Smith H.O."/>
            <person name="Venter J.C."/>
            <person name="Nealson K.H."/>
            <person name="Fraser C.M."/>
        </authorList>
    </citation>
    <scope>NUCLEOTIDE SEQUENCE [LARGE SCALE GENOMIC DNA]</scope>
    <source>
        <strain evidence="2">ATCC 700550 / JCM 31522 / CIP 106686 / LMG 19005 / NCIMB 14063 / MR-1</strain>
    </source>
</reference>
<organism evidence="1 2">
    <name type="scientific">Shewanella oneidensis (strain ATCC 700550 / JCM 31522 / CIP 106686 / LMG 19005 / NCIMB 14063 / MR-1)</name>
    <dbReference type="NCBI Taxonomy" id="211586"/>
    <lineage>
        <taxon>Bacteria</taxon>
        <taxon>Pseudomonadati</taxon>
        <taxon>Pseudomonadota</taxon>
        <taxon>Gammaproteobacteria</taxon>
        <taxon>Alteromonadales</taxon>
        <taxon>Shewanellaceae</taxon>
        <taxon>Shewanella</taxon>
    </lineage>
</organism>
<dbReference type="STRING" id="211586.SO_1864"/>
<sequence length="229" mass="25764">MILITMGALAACAPVPRDYYKPFYEDGEVVSTGCGGSGPSNTIRIPLVSGLNVELKTFSSKRIRPESIHIFYLYSKVSAPQDISFQLADEYVIVKDNNSVNSWKLPINYLSTNKNNYLGQSDSIIEREFNGFSDEEINRIEASDRKSGYIQVPALSEIVGKTYFYEVGSGRKRYFNTGMSFSIQTSEITSELENFSIIYPEIIINGVKVNLGEIRFKRVRYIGIDPLNC</sequence>
<name>Q8EFV1_SHEON</name>
<evidence type="ECO:0000313" key="2">
    <source>
        <dbReference type="Proteomes" id="UP000008186"/>
    </source>
</evidence>
<keyword evidence="2" id="KW-1185">Reference proteome</keyword>
<dbReference type="eggNOG" id="ENOG5031I3Z">
    <property type="taxonomic scope" value="Bacteria"/>
</dbReference>
<dbReference type="EMBL" id="AE014299">
    <property type="protein sequence ID" value="AAN54916.2"/>
    <property type="molecule type" value="Genomic_DNA"/>
</dbReference>
<reference evidence="1 2" key="2">
    <citation type="journal article" date="2005" name="Proteomics">
        <title>Global detection and characterization of hypothetical proteins in Shewanella oneidensis MR-1 using LC-MS based proteomics.</title>
        <authorList>
            <person name="Elias D.A."/>
            <person name="Monroe M.E."/>
            <person name="Marshall M.J."/>
            <person name="Romine M.F."/>
            <person name="Belieav A.S."/>
            <person name="Fredrickson J.K."/>
            <person name="Anderson G.A."/>
            <person name="Smith R.D."/>
            <person name="Lipton M.S."/>
        </authorList>
    </citation>
    <scope>NUCLEOTIDE SEQUENCE [LARGE SCALE GENOMIC DNA]</scope>
    <source>
        <strain evidence="2">ATCC 700550 / JCM 31522 / CIP 106686 / LMG 19005 / NCIMB 14063 / MR-1</strain>
    </source>
</reference>
<protein>
    <submittedName>
        <fullName evidence="1">Uncharacterized protein</fullName>
    </submittedName>
</protein>
<dbReference type="PATRIC" id="fig|211586.12.peg.1792"/>
<dbReference type="PaxDb" id="211586-SO_1864"/>
<evidence type="ECO:0000313" key="1">
    <source>
        <dbReference type="EMBL" id="AAN54916.2"/>
    </source>
</evidence>
<accession>Q8EFV1</accession>
<dbReference type="Proteomes" id="UP000008186">
    <property type="component" value="Chromosome"/>
</dbReference>
<dbReference type="OrthoDB" id="6261781at2"/>
<proteinExistence type="predicted"/>
<reference evidence="1 2" key="4">
    <citation type="journal article" date="2011" name="BMC Genomics">
        <title>Genome-wide protein localization prediction strategies for gram negative bacteria.</title>
        <authorList>
            <person name="Romine M.F."/>
        </authorList>
    </citation>
    <scope>NUCLEOTIDE SEQUENCE [LARGE SCALE GENOMIC DNA]</scope>
    <source>
        <strain evidence="2">ATCC 700550 / JCM 31522 / CIP 106686 / LMG 19005 / NCIMB 14063 / MR-1</strain>
    </source>
</reference>
<dbReference type="BioCyc" id="SONE211586:G1GMP-1720-MONOMER"/>
<dbReference type="HOGENOM" id="CLU_1199117_0_0_6"/>
<dbReference type="AlphaFoldDB" id="Q8EFV1"/>